<feature type="compositionally biased region" description="Basic and acidic residues" evidence="4">
    <location>
        <begin position="364"/>
        <end position="384"/>
    </location>
</feature>
<feature type="compositionally biased region" description="Acidic residues" evidence="4">
    <location>
        <begin position="385"/>
        <end position="400"/>
    </location>
</feature>
<keyword evidence="6" id="KW-1185">Reference proteome</keyword>
<name>A0A6A6YS54_9PEZI</name>
<feature type="region of interest" description="Disordered" evidence="4">
    <location>
        <begin position="217"/>
        <end position="241"/>
    </location>
</feature>
<evidence type="ECO:0000256" key="1">
    <source>
        <dbReference type="ARBA" id="ARBA00022574"/>
    </source>
</evidence>
<dbReference type="PANTHER" id="PTHR19848:SF8">
    <property type="entry name" value="F-BOX AND WD REPEAT DOMAIN CONTAINING 7"/>
    <property type="match status" value="1"/>
</dbReference>
<dbReference type="InterPro" id="IPR036322">
    <property type="entry name" value="WD40_repeat_dom_sf"/>
</dbReference>
<evidence type="ECO:0000256" key="3">
    <source>
        <dbReference type="PROSITE-ProRule" id="PRU00221"/>
    </source>
</evidence>
<dbReference type="PANTHER" id="PTHR19848">
    <property type="entry name" value="WD40 REPEAT PROTEIN"/>
    <property type="match status" value="1"/>
</dbReference>
<dbReference type="RefSeq" id="XP_033578594.1">
    <property type="nucleotide sequence ID" value="XM_033725350.1"/>
</dbReference>
<gene>
    <name evidence="5 7" type="ORF">BDZ99DRAFT_518883</name>
</gene>
<reference evidence="5 7" key="1">
    <citation type="journal article" date="2020" name="Stud. Mycol.">
        <title>101 Dothideomycetes genomes: a test case for predicting lifestyles and emergence of pathogens.</title>
        <authorList>
            <person name="Haridas S."/>
            <person name="Albert R."/>
            <person name="Binder M."/>
            <person name="Bloem J."/>
            <person name="Labutti K."/>
            <person name="Salamov A."/>
            <person name="Andreopoulos B."/>
            <person name="Baker S."/>
            <person name="Barry K."/>
            <person name="Bills G."/>
            <person name="Bluhm B."/>
            <person name="Cannon C."/>
            <person name="Castanera R."/>
            <person name="Culley D."/>
            <person name="Daum C."/>
            <person name="Ezra D."/>
            <person name="Gonzalez J."/>
            <person name="Henrissat B."/>
            <person name="Kuo A."/>
            <person name="Liang C."/>
            <person name="Lipzen A."/>
            <person name="Lutzoni F."/>
            <person name="Magnuson J."/>
            <person name="Mondo S."/>
            <person name="Nolan M."/>
            <person name="Ohm R."/>
            <person name="Pangilinan J."/>
            <person name="Park H.-J."/>
            <person name="Ramirez L."/>
            <person name="Alfaro M."/>
            <person name="Sun H."/>
            <person name="Tritt A."/>
            <person name="Yoshinaga Y."/>
            <person name="Zwiers L.-H."/>
            <person name="Turgeon B."/>
            <person name="Goodwin S."/>
            <person name="Spatafora J."/>
            <person name="Crous P."/>
            <person name="Grigoriev I."/>
        </authorList>
    </citation>
    <scope>NUCLEOTIDE SEQUENCE</scope>
    <source>
        <strain evidence="5 7">CBS 304.34</strain>
    </source>
</reference>
<keyword evidence="2" id="KW-0677">Repeat</keyword>
<dbReference type="GeneID" id="54466243"/>
<evidence type="ECO:0000313" key="7">
    <source>
        <dbReference type="RefSeq" id="XP_033578594.1"/>
    </source>
</evidence>
<organism evidence="5">
    <name type="scientific">Mytilinidion resinicola</name>
    <dbReference type="NCBI Taxonomy" id="574789"/>
    <lineage>
        <taxon>Eukaryota</taxon>
        <taxon>Fungi</taxon>
        <taxon>Dikarya</taxon>
        <taxon>Ascomycota</taxon>
        <taxon>Pezizomycotina</taxon>
        <taxon>Dothideomycetes</taxon>
        <taxon>Pleosporomycetidae</taxon>
        <taxon>Mytilinidiales</taxon>
        <taxon>Mytilinidiaceae</taxon>
        <taxon>Mytilinidion</taxon>
    </lineage>
</organism>
<dbReference type="OrthoDB" id="6262491at2759"/>
<dbReference type="EMBL" id="MU003698">
    <property type="protein sequence ID" value="KAF2811630.1"/>
    <property type="molecule type" value="Genomic_DNA"/>
</dbReference>
<evidence type="ECO:0000313" key="5">
    <source>
        <dbReference type="EMBL" id="KAF2811630.1"/>
    </source>
</evidence>
<feature type="region of interest" description="Disordered" evidence="4">
    <location>
        <begin position="1"/>
        <end position="31"/>
    </location>
</feature>
<sequence length="400" mass="42990">MSRSTDPGHFFQTTASIDEGTRKAAKSKNKKGNPIELTSKLLAIIPDLDDEGAVYVAEAAGVVRRVVLESKTTTPFTGPMAPLTSLCLSTTRSPRTLFAGCWDKTVWSWSTATRAPGRRFTGHTDFVKCVVCVSLGGRELLLSGAADATIIVWDAETGEALQTLKGHARGVLSLAVDPLSVADPLDRPSKTKSTEPESVTVFSAGSDREIRRWAITATPSSDSTSKSTISATSDATDPLTHHETSINQLTFSPSGDLFTASSDKSAHILSRAQNFGPDTTFPHPDFVRAVAVDEGKGWVVTACRDEEVRVWDAGSGKCVIVLAGHYEEVTGVVIWGGNVVSVGIDGTVRSWELSQGEFARIRKEEEEEKAGVVEEEEKGKKSLMTEEEEAELAALMEESD</sequence>
<proteinExistence type="predicted"/>
<feature type="region of interest" description="Disordered" evidence="4">
    <location>
        <begin position="364"/>
        <end position="400"/>
    </location>
</feature>
<dbReference type="InterPro" id="IPR020472">
    <property type="entry name" value="WD40_PAC1"/>
</dbReference>
<dbReference type="InterPro" id="IPR015943">
    <property type="entry name" value="WD40/YVTN_repeat-like_dom_sf"/>
</dbReference>
<dbReference type="Proteomes" id="UP000504636">
    <property type="component" value="Unplaced"/>
</dbReference>
<evidence type="ECO:0000256" key="4">
    <source>
        <dbReference type="SAM" id="MobiDB-lite"/>
    </source>
</evidence>
<evidence type="ECO:0000313" key="6">
    <source>
        <dbReference type="Proteomes" id="UP000504636"/>
    </source>
</evidence>
<feature type="compositionally biased region" description="Polar residues" evidence="4">
    <location>
        <begin position="1"/>
        <end position="16"/>
    </location>
</feature>
<reference evidence="7" key="2">
    <citation type="submission" date="2020-04" db="EMBL/GenBank/DDBJ databases">
        <authorList>
            <consortium name="NCBI Genome Project"/>
        </authorList>
    </citation>
    <scope>NUCLEOTIDE SEQUENCE</scope>
    <source>
        <strain evidence="7">CBS 304.34</strain>
    </source>
</reference>
<keyword evidence="1 3" id="KW-0853">WD repeat</keyword>
<dbReference type="PROSITE" id="PS00678">
    <property type="entry name" value="WD_REPEATS_1"/>
    <property type="match status" value="2"/>
</dbReference>
<dbReference type="InterPro" id="IPR001680">
    <property type="entry name" value="WD40_rpt"/>
</dbReference>
<accession>A0A6A6YS54</accession>
<dbReference type="SMART" id="SM00320">
    <property type="entry name" value="WD40"/>
    <property type="match status" value="6"/>
</dbReference>
<dbReference type="PRINTS" id="PR00320">
    <property type="entry name" value="GPROTEINBRPT"/>
</dbReference>
<reference evidence="7" key="3">
    <citation type="submission" date="2025-04" db="UniProtKB">
        <authorList>
            <consortium name="RefSeq"/>
        </authorList>
    </citation>
    <scope>IDENTIFICATION</scope>
    <source>
        <strain evidence="7">CBS 304.34</strain>
    </source>
</reference>
<evidence type="ECO:0000256" key="2">
    <source>
        <dbReference type="ARBA" id="ARBA00022737"/>
    </source>
</evidence>
<dbReference type="Gene3D" id="2.130.10.10">
    <property type="entry name" value="YVTN repeat-like/Quinoprotein amine dehydrogenase"/>
    <property type="match status" value="2"/>
</dbReference>
<feature type="compositionally biased region" description="Low complexity" evidence="4">
    <location>
        <begin position="217"/>
        <end position="237"/>
    </location>
</feature>
<dbReference type="SUPFAM" id="SSF50978">
    <property type="entry name" value="WD40 repeat-like"/>
    <property type="match status" value="1"/>
</dbReference>
<dbReference type="AlphaFoldDB" id="A0A6A6YS54"/>
<dbReference type="Pfam" id="PF00400">
    <property type="entry name" value="WD40"/>
    <property type="match status" value="4"/>
</dbReference>
<dbReference type="PROSITE" id="PS50082">
    <property type="entry name" value="WD_REPEATS_2"/>
    <property type="match status" value="2"/>
</dbReference>
<feature type="repeat" description="WD" evidence="3">
    <location>
        <begin position="280"/>
        <end position="321"/>
    </location>
</feature>
<protein>
    <submittedName>
        <fullName evidence="5 7">WD40 repeat-like protein</fullName>
    </submittedName>
</protein>
<dbReference type="InterPro" id="IPR019775">
    <property type="entry name" value="WD40_repeat_CS"/>
</dbReference>
<feature type="repeat" description="WD" evidence="3">
    <location>
        <begin position="120"/>
        <end position="163"/>
    </location>
</feature>